<proteinExistence type="predicted"/>
<sequence length="44" mass="5203">MHFFWYLVTSCEDNELVLKLEGLGAKSSFCLFFWAENQGAFLFY</sequence>
<protein>
    <submittedName>
        <fullName evidence="1">Uncharacterized protein</fullName>
    </submittedName>
</protein>
<dbReference type="AlphaFoldDB" id="H6L2R0"/>
<dbReference type="STRING" id="984262.SGRA_2086"/>
<dbReference type="HOGENOM" id="CLU_3221873_0_0_10"/>
<gene>
    <name evidence="1" type="ordered locus">SGRA_2086</name>
</gene>
<reference evidence="1 2" key="1">
    <citation type="journal article" date="2012" name="Stand. Genomic Sci.">
        <title>Complete genome sequencing and analysis of Saprospira grandis str. Lewin, a predatory marine bacterium.</title>
        <authorList>
            <person name="Saw J.H."/>
            <person name="Yuryev A."/>
            <person name="Kanbe M."/>
            <person name="Hou S."/>
            <person name="Young A.G."/>
            <person name="Aizawa S."/>
            <person name="Alam M."/>
        </authorList>
    </citation>
    <scope>NUCLEOTIDE SEQUENCE [LARGE SCALE GENOMIC DNA]</scope>
    <source>
        <strain evidence="1 2">Lewin</strain>
    </source>
</reference>
<dbReference type="KEGG" id="sgn:SGRA_2086"/>
<accession>H6L2R0</accession>
<dbReference type="EMBL" id="CP002831">
    <property type="protein sequence ID" value="AFC24817.1"/>
    <property type="molecule type" value="Genomic_DNA"/>
</dbReference>
<keyword evidence="2" id="KW-1185">Reference proteome</keyword>
<evidence type="ECO:0000313" key="1">
    <source>
        <dbReference type="EMBL" id="AFC24817.1"/>
    </source>
</evidence>
<name>H6L2R0_SAPGL</name>
<organism evidence="1 2">
    <name type="scientific">Saprospira grandis (strain Lewin)</name>
    <dbReference type="NCBI Taxonomy" id="984262"/>
    <lineage>
        <taxon>Bacteria</taxon>
        <taxon>Pseudomonadati</taxon>
        <taxon>Bacteroidota</taxon>
        <taxon>Saprospiria</taxon>
        <taxon>Saprospirales</taxon>
        <taxon>Saprospiraceae</taxon>
        <taxon>Saprospira</taxon>
    </lineage>
</organism>
<evidence type="ECO:0000313" key="2">
    <source>
        <dbReference type="Proteomes" id="UP000007519"/>
    </source>
</evidence>
<dbReference type="Proteomes" id="UP000007519">
    <property type="component" value="Chromosome"/>
</dbReference>